<dbReference type="InterPro" id="IPR004843">
    <property type="entry name" value="Calcineurin-like_PHP"/>
</dbReference>
<name>A0A366H0Q3_9BURK</name>
<dbReference type="PANTHER" id="PTHR42850:SF4">
    <property type="entry name" value="ZINC-DEPENDENT ENDOPOLYPHOSPHATASE"/>
    <property type="match status" value="1"/>
</dbReference>
<dbReference type="PANTHER" id="PTHR42850">
    <property type="entry name" value="METALLOPHOSPHOESTERASE"/>
    <property type="match status" value="1"/>
</dbReference>
<comment type="caution">
    <text evidence="2">The sequence shown here is derived from an EMBL/GenBank/DDBJ whole genome shotgun (WGS) entry which is preliminary data.</text>
</comment>
<gene>
    <name evidence="2" type="ORF">DFR37_11733</name>
</gene>
<dbReference type="Proteomes" id="UP000253628">
    <property type="component" value="Unassembled WGS sequence"/>
</dbReference>
<dbReference type="EMBL" id="QNRQ01000017">
    <property type="protein sequence ID" value="RBP35429.1"/>
    <property type="molecule type" value="Genomic_DNA"/>
</dbReference>
<dbReference type="GO" id="GO:0005737">
    <property type="term" value="C:cytoplasm"/>
    <property type="evidence" value="ECO:0007669"/>
    <property type="project" value="TreeGrafter"/>
</dbReference>
<dbReference type="RefSeq" id="WP_113935015.1">
    <property type="nucleotide sequence ID" value="NZ_JACCEU010000013.1"/>
</dbReference>
<accession>A0A366H0Q3</accession>
<dbReference type="AlphaFoldDB" id="A0A366H0Q3"/>
<sequence length="289" mass="32669">MTTYHQLLPSNDIGRDFIVGDLHGCLDLLQAELTRIEFDRSKDRLFSVGDLVDRGPDSMGCLRLLREPWFYAVVGNHEDMLLIYYKKRSSTYHNAPDFIRNGGGWVHRLDEHEKSELEDDLLPRLLALPYVITVGQDPDMFHVAHAELMTGAPEEDYWSAIAGLPVDQSPKQVLTDANVTDKVLSEMTASLIWGRRIILKINAEEAMEIETSAGKVLMSQHSWHAGLSLTYVGHTPLTQMVLHESHLFIDRGAFKRGANTCLLVLNQNDVRGWLRCNFDNPLKSRSGDS</sequence>
<reference evidence="2 3" key="1">
    <citation type="submission" date="2018-06" db="EMBL/GenBank/DDBJ databases">
        <title>Genomic Encyclopedia of Type Strains, Phase IV (KMG-IV): sequencing the most valuable type-strain genomes for metagenomic binning, comparative biology and taxonomic classification.</title>
        <authorList>
            <person name="Goeker M."/>
        </authorList>
    </citation>
    <scope>NUCLEOTIDE SEQUENCE [LARGE SCALE GENOMIC DNA]</scope>
    <source>
        <strain evidence="2 3">DSM 25520</strain>
    </source>
</reference>
<dbReference type="InterPro" id="IPR029052">
    <property type="entry name" value="Metallo-depent_PP-like"/>
</dbReference>
<dbReference type="Pfam" id="PF00149">
    <property type="entry name" value="Metallophos"/>
    <property type="match status" value="1"/>
</dbReference>
<dbReference type="OrthoDB" id="5296354at2"/>
<dbReference type="GO" id="GO:0110154">
    <property type="term" value="P:RNA decapping"/>
    <property type="evidence" value="ECO:0007669"/>
    <property type="project" value="TreeGrafter"/>
</dbReference>
<dbReference type="InterPro" id="IPR050126">
    <property type="entry name" value="Ap4A_hydrolase"/>
</dbReference>
<dbReference type="GO" id="GO:0016791">
    <property type="term" value="F:phosphatase activity"/>
    <property type="evidence" value="ECO:0007669"/>
    <property type="project" value="TreeGrafter"/>
</dbReference>
<evidence type="ECO:0000313" key="2">
    <source>
        <dbReference type="EMBL" id="RBP35429.1"/>
    </source>
</evidence>
<proteinExistence type="predicted"/>
<keyword evidence="3" id="KW-1185">Reference proteome</keyword>
<organism evidence="2 3">
    <name type="scientific">Eoetvoesiella caeni</name>
    <dbReference type="NCBI Taxonomy" id="645616"/>
    <lineage>
        <taxon>Bacteria</taxon>
        <taxon>Pseudomonadati</taxon>
        <taxon>Pseudomonadota</taxon>
        <taxon>Betaproteobacteria</taxon>
        <taxon>Burkholderiales</taxon>
        <taxon>Alcaligenaceae</taxon>
        <taxon>Eoetvoesiella</taxon>
    </lineage>
</organism>
<protein>
    <submittedName>
        <fullName evidence="2">Serine/threonine protein phosphatase 1</fullName>
    </submittedName>
</protein>
<evidence type="ECO:0000313" key="3">
    <source>
        <dbReference type="Proteomes" id="UP000253628"/>
    </source>
</evidence>
<dbReference type="Gene3D" id="3.60.21.10">
    <property type="match status" value="1"/>
</dbReference>
<evidence type="ECO:0000259" key="1">
    <source>
        <dbReference type="Pfam" id="PF00149"/>
    </source>
</evidence>
<dbReference type="SUPFAM" id="SSF56300">
    <property type="entry name" value="Metallo-dependent phosphatases"/>
    <property type="match status" value="1"/>
</dbReference>
<feature type="domain" description="Calcineurin-like phosphoesterase" evidence="1">
    <location>
        <begin position="18"/>
        <end position="94"/>
    </location>
</feature>
<dbReference type="GO" id="GO:0008803">
    <property type="term" value="F:bis(5'-nucleosyl)-tetraphosphatase (symmetrical) activity"/>
    <property type="evidence" value="ECO:0007669"/>
    <property type="project" value="TreeGrafter"/>
</dbReference>